<dbReference type="Pfam" id="PF00874">
    <property type="entry name" value="PRD"/>
    <property type="match status" value="2"/>
</dbReference>
<evidence type="ECO:0000259" key="2">
    <source>
        <dbReference type="PROSITE" id="PS51372"/>
    </source>
</evidence>
<dbReference type="PROSITE" id="PS51372">
    <property type="entry name" value="PRD_2"/>
    <property type="match status" value="2"/>
</dbReference>
<accession>A0A075SJG8</accession>
<keyword evidence="1" id="KW-0677">Repeat</keyword>
<dbReference type="EMBL" id="CP008921">
    <property type="protein sequence ID" value="AIG43541.1"/>
    <property type="molecule type" value="Genomic_DNA"/>
</dbReference>
<evidence type="ECO:0000313" key="3">
    <source>
        <dbReference type="EMBL" id="AIG43541.1"/>
    </source>
</evidence>
<dbReference type="SUPFAM" id="SSF63520">
    <property type="entry name" value="PTS-regulatory domain, PRD"/>
    <property type="match status" value="2"/>
</dbReference>
<name>A0A075SJG8_STRSU</name>
<feature type="domain" description="PRD" evidence="2">
    <location>
        <begin position="169"/>
        <end position="277"/>
    </location>
</feature>
<gene>
    <name evidence="3" type="ORF">ID09_05695</name>
</gene>
<dbReference type="Proteomes" id="UP000028185">
    <property type="component" value="Chromosome"/>
</dbReference>
<dbReference type="PATRIC" id="fig|1214179.4.peg.1107"/>
<dbReference type="SMART" id="SM01061">
    <property type="entry name" value="CAT_RBD"/>
    <property type="match status" value="1"/>
</dbReference>
<dbReference type="InterPro" id="IPR036634">
    <property type="entry name" value="PRD_sf"/>
</dbReference>
<organism evidence="3 4">
    <name type="scientific">Streptococcus suis 6407</name>
    <dbReference type="NCBI Taxonomy" id="1214179"/>
    <lineage>
        <taxon>Bacteria</taxon>
        <taxon>Bacillati</taxon>
        <taxon>Bacillota</taxon>
        <taxon>Bacilli</taxon>
        <taxon>Lactobacillales</taxon>
        <taxon>Streptococcaceae</taxon>
        <taxon>Streptococcus</taxon>
    </lineage>
</organism>
<dbReference type="HOGENOM" id="CLU_078802_0_0_9"/>
<dbReference type="InterPro" id="IPR036650">
    <property type="entry name" value="CAT_RNA-bd_dom_sf"/>
</dbReference>
<dbReference type="Gene3D" id="1.10.1790.10">
    <property type="entry name" value="PRD domain"/>
    <property type="match status" value="2"/>
</dbReference>
<feature type="domain" description="PRD" evidence="2">
    <location>
        <begin position="66"/>
        <end position="168"/>
    </location>
</feature>
<dbReference type="PANTHER" id="PTHR30185:SF15">
    <property type="entry name" value="CRYPTIC BETA-GLUCOSIDE BGL OPERON ANTITERMINATOR"/>
    <property type="match status" value="1"/>
</dbReference>
<dbReference type="PANTHER" id="PTHR30185">
    <property type="entry name" value="CRYPTIC BETA-GLUCOSIDE BGL OPERON ANTITERMINATOR"/>
    <property type="match status" value="1"/>
</dbReference>
<evidence type="ECO:0000256" key="1">
    <source>
        <dbReference type="ARBA" id="ARBA00022737"/>
    </source>
</evidence>
<dbReference type="InterPro" id="IPR050661">
    <property type="entry name" value="BglG_antiterminators"/>
</dbReference>
<dbReference type="SUPFAM" id="SSF50151">
    <property type="entry name" value="SacY-like RNA-binding domain"/>
    <property type="match status" value="1"/>
</dbReference>
<dbReference type="GO" id="GO:0003723">
    <property type="term" value="F:RNA binding"/>
    <property type="evidence" value="ECO:0007669"/>
    <property type="project" value="InterPro"/>
</dbReference>
<dbReference type="GO" id="GO:0006355">
    <property type="term" value="P:regulation of DNA-templated transcription"/>
    <property type="evidence" value="ECO:0007669"/>
    <property type="project" value="InterPro"/>
</dbReference>
<dbReference type="InterPro" id="IPR011608">
    <property type="entry name" value="PRD"/>
</dbReference>
<proteinExistence type="predicted"/>
<dbReference type="AlphaFoldDB" id="A0A075SJG8"/>
<dbReference type="Gene3D" id="2.30.24.10">
    <property type="entry name" value="CAT RNA-binding domain"/>
    <property type="match status" value="1"/>
</dbReference>
<reference evidence="3 4" key="1">
    <citation type="journal article" date="2014" name="Genome Announc.">
        <title>Whole-Genome Sequence of Streptococcus suis Serotype 4 Reference Strain 6407.</title>
        <authorList>
            <person name="Wang K."/>
            <person name="Chen J."/>
            <person name="Yao H."/>
            <person name="Lu C."/>
        </authorList>
    </citation>
    <scope>NUCLEOTIDE SEQUENCE [LARGE SCALE GENOMIC DNA]</scope>
    <source>
        <strain evidence="3">6407</strain>
    </source>
</reference>
<dbReference type="InterPro" id="IPR004341">
    <property type="entry name" value="CAT_RNA-bd_dom"/>
</dbReference>
<protein>
    <submittedName>
        <fullName evidence="3">Transcription antiterminator lact</fullName>
    </submittedName>
</protein>
<dbReference type="RefSeq" id="WP_024381340.1">
    <property type="nucleotide sequence ID" value="NZ_ALLE01000002.1"/>
</dbReference>
<sequence>MFRIIQSLNNNAALVKNEHGEQAVVMGLGITFQKKKGDLIVKDKIENIFSLKNDEAKENFLTLLKDIPLDFISATYTVINHLIETYHYPVQEYLYVTLTDHIYCAYQAVLKNTYQESRLPNISAEYPLEYKMAREALAMFREKLLKDFPNDEIGRIALHLINAKGETIHPTSEEHDISKKIIAEVEQILIENGIKRTKENSNFYDRFMIHLSYFLNYLDRSHQSNESIASLEQYIKLQNPRAHQVGSQIFEMITSLVDEPVNDSERFYIVLHIQRLL</sequence>
<evidence type="ECO:0000313" key="4">
    <source>
        <dbReference type="Proteomes" id="UP000028185"/>
    </source>
</evidence>
<dbReference type="Pfam" id="PF03123">
    <property type="entry name" value="CAT_RBD"/>
    <property type="match status" value="1"/>
</dbReference>